<reference evidence="2 3" key="1">
    <citation type="submission" date="2024-06" db="EMBL/GenBank/DDBJ databases">
        <authorList>
            <person name="Li F."/>
        </authorList>
    </citation>
    <scope>NUCLEOTIDE SEQUENCE [LARGE SCALE GENOMIC DNA]</scope>
    <source>
        <strain evidence="2 3">GXAS 311</strain>
    </source>
</reference>
<sequence>MSQTSALQSLDLILEDVSAEINLSINALEQFSRARDNLQPIKKSLTHLKKLKGVFYILEMKGAEQLVKDAGVLVKSLPKKQTDTQSKLLEVVSTALARLMRYTEHVNQKPYDLPQLLLPAINNMRSCVNAPQLVESVFFTCEPNKPRADRNLVLITSEESAEKSRYYRKMYQAGLIEVLRQTNLIGGLKMMQRAIHKLDSECPRPNSPNLWWIAGAMLDGIIEGTLVLTKNRLKLFSKLDQQIRLVENKPVNINAHKKSEATILAKEMLYLTMIGGASSKRVEKLLTHFNLQHATISDTLLRKETREMRGPSDQDYNSISEALLDEIKSITEAIKISQENEFEPLDLSQTQKQLINLSNLLSILQVEDQRVRLNVVIELVDKAITQHQKIGDKDIKILLMVLQNISKVVNESDLAKYSGKASIRRGRISKMQQEICENTSKNIHQLIKQFEEFNNKNRKVLLLKDIQVLLKTIRESFSQLKVDDAVNIIDGCLVFIVHHLTRNPHTTTANAINHFADIISSLDFYLETLLYTATPSPKILELAQNSLLHLNRESKQA</sequence>
<evidence type="ECO:0000259" key="1">
    <source>
        <dbReference type="Pfam" id="PF26379"/>
    </source>
</evidence>
<accession>A0ABV2BUX2</accession>
<proteinExistence type="predicted"/>
<dbReference type="RefSeq" id="WP_353896330.1">
    <property type="nucleotide sequence ID" value="NZ_JBEVCJ010000013.1"/>
</dbReference>
<comment type="caution">
    <text evidence="2">The sequence shown here is derived from an EMBL/GenBank/DDBJ whole genome shotgun (WGS) entry which is preliminary data.</text>
</comment>
<evidence type="ECO:0000313" key="2">
    <source>
        <dbReference type="EMBL" id="MET1255744.1"/>
    </source>
</evidence>
<name>A0ABV2BUX2_9GAMM</name>
<gene>
    <name evidence="2" type="ORF">ABVT43_11460</name>
</gene>
<dbReference type="EMBL" id="JBEVCJ010000013">
    <property type="protein sequence ID" value="MET1255744.1"/>
    <property type="molecule type" value="Genomic_DNA"/>
</dbReference>
<organism evidence="2 3">
    <name type="scientific">Aliikangiella maris</name>
    <dbReference type="NCBI Taxonomy" id="3162458"/>
    <lineage>
        <taxon>Bacteria</taxon>
        <taxon>Pseudomonadati</taxon>
        <taxon>Pseudomonadota</taxon>
        <taxon>Gammaproteobacteria</taxon>
        <taxon>Oceanospirillales</taxon>
        <taxon>Pleioneaceae</taxon>
        <taxon>Aliikangiella</taxon>
    </lineage>
</organism>
<evidence type="ECO:0000313" key="3">
    <source>
        <dbReference type="Proteomes" id="UP001548189"/>
    </source>
</evidence>
<feature type="domain" description="Scaffold protein FimL second" evidence="1">
    <location>
        <begin position="158"/>
        <end position="294"/>
    </location>
</feature>
<dbReference type="Pfam" id="PF26379">
    <property type="entry name" value="FimL_2nd"/>
    <property type="match status" value="1"/>
</dbReference>
<keyword evidence="3" id="KW-1185">Reference proteome</keyword>
<dbReference type="InterPro" id="IPR058661">
    <property type="entry name" value="FimL_2nd"/>
</dbReference>
<protein>
    <recommendedName>
        <fullName evidence="1">Scaffold protein FimL second domain-containing protein</fullName>
    </recommendedName>
</protein>
<dbReference type="Proteomes" id="UP001548189">
    <property type="component" value="Unassembled WGS sequence"/>
</dbReference>